<comment type="caution">
    <text evidence="1">The sequence shown here is derived from an EMBL/GenBank/DDBJ whole genome shotgun (WGS) entry which is preliminary data.</text>
</comment>
<dbReference type="EMBL" id="CAKXAJ010026232">
    <property type="protein sequence ID" value="CAH2263444.1"/>
    <property type="molecule type" value="Genomic_DNA"/>
</dbReference>
<dbReference type="AlphaFoldDB" id="A0A8S4SH72"/>
<keyword evidence="2" id="KW-1185">Reference proteome</keyword>
<dbReference type="Proteomes" id="UP000838756">
    <property type="component" value="Unassembled WGS sequence"/>
</dbReference>
<sequence>MGRAHSSEKGWTLGSHGAGMAALNWNPLNILDFADSEAGAHMGTANQKAIAGIRKTGFIQRAQINNTRSAYLSCGM</sequence>
<accession>A0A8S4SH72</accession>
<name>A0A8S4SH72_9NEOP</name>
<evidence type="ECO:0000313" key="1">
    <source>
        <dbReference type="EMBL" id="CAH2263444.1"/>
    </source>
</evidence>
<reference evidence="1" key="1">
    <citation type="submission" date="2022-03" db="EMBL/GenBank/DDBJ databases">
        <authorList>
            <person name="Lindestad O."/>
        </authorList>
    </citation>
    <scope>NUCLEOTIDE SEQUENCE</scope>
</reference>
<proteinExistence type="predicted"/>
<protein>
    <submittedName>
        <fullName evidence="1">Jg13906 protein</fullName>
    </submittedName>
</protein>
<organism evidence="1 2">
    <name type="scientific">Pararge aegeria aegeria</name>
    <dbReference type="NCBI Taxonomy" id="348720"/>
    <lineage>
        <taxon>Eukaryota</taxon>
        <taxon>Metazoa</taxon>
        <taxon>Ecdysozoa</taxon>
        <taxon>Arthropoda</taxon>
        <taxon>Hexapoda</taxon>
        <taxon>Insecta</taxon>
        <taxon>Pterygota</taxon>
        <taxon>Neoptera</taxon>
        <taxon>Endopterygota</taxon>
        <taxon>Lepidoptera</taxon>
        <taxon>Glossata</taxon>
        <taxon>Ditrysia</taxon>
        <taxon>Papilionoidea</taxon>
        <taxon>Nymphalidae</taxon>
        <taxon>Satyrinae</taxon>
        <taxon>Satyrini</taxon>
        <taxon>Parargina</taxon>
        <taxon>Pararge</taxon>
    </lineage>
</organism>
<evidence type="ECO:0000313" key="2">
    <source>
        <dbReference type="Proteomes" id="UP000838756"/>
    </source>
</evidence>
<gene>
    <name evidence="1" type="primary">jg13906</name>
    <name evidence="1" type="ORF">PAEG_LOCUS24356</name>
</gene>